<dbReference type="InterPro" id="IPR001810">
    <property type="entry name" value="F-box_dom"/>
</dbReference>
<feature type="domain" description="F-box" evidence="1">
    <location>
        <begin position="51"/>
        <end position="107"/>
    </location>
</feature>
<comment type="caution">
    <text evidence="2">The sequence shown here is derived from an EMBL/GenBank/DDBJ whole genome shotgun (WGS) entry which is preliminary data.</text>
</comment>
<dbReference type="Gene3D" id="3.80.10.10">
    <property type="entry name" value="Ribonuclease Inhibitor"/>
    <property type="match status" value="1"/>
</dbReference>
<sequence>MDEQFLLEQAISSAERLQILEESIRKQQKLIDELNEVLLATKTRRNACVPISCLPPEILVKIFSFAQLTELDRHGYRKTGFYVSKWISLTYVCRHWRNIALAAPDLWVGLPISKPNWVEEMVKRSQECGLVIDTGSASVSYGSSLGLRLALQYIHRITELSMTYSNLASVNLPPSAPQLDYVILKNLSSGQMRIRDEILCETPRLRHLELTNCRINLNSHHLLRCRTLTVLKLLNVKCESTVTGNDIVHLLTQLPDLQILVLCNTLPSEQTEGDGSWGHQNLHLPHLQILHIESSGTAIEGFFRCVAFPPTAKVQVFSKQGHLNSSRFSNGVRELARSYSNGNQEINFQSMIIRYANPKNKIRIRLYTEVFEDSDMIKHIDDLGIPLYMRFIFHDTETIPQLMHTIFNCGINLLGVKRLYYTSTITPYLPDVMACTLGRLPLLNSAMLKRTAARPFLEALVHSDQLHVMADGNSTSVQT</sequence>
<evidence type="ECO:0000313" key="2">
    <source>
        <dbReference type="EMBL" id="KAF9474936.1"/>
    </source>
</evidence>
<evidence type="ECO:0000259" key="1">
    <source>
        <dbReference type="Pfam" id="PF12937"/>
    </source>
</evidence>
<dbReference type="EMBL" id="MU155355">
    <property type="protein sequence ID" value="KAF9474936.1"/>
    <property type="molecule type" value="Genomic_DNA"/>
</dbReference>
<reference evidence="2" key="1">
    <citation type="submission" date="2020-11" db="EMBL/GenBank/DDBJ databases">
        <authorList>
            <consortium name="DOE Joint Genome Institute"/>
            <person name="Ahrendt S."/>
            <person name="Riley R."/>
            <person name="Andreopoulos W."/>
            <person name="Labutti K."/>
            <person name="Pangilinan J."/>
            <person name="Ruiz-Duenas F.J."/>
            <person name="Barrasa J.M."/>
            <person name="Sanchez-Garcia M."/>
            <person name="Camarero S."/>
            <person name="Miyauchi S."/>
            <person name="Serrano A."/>
            <person name="Linde D."/>
            <person name="Babiker R."/>
            <person name="Drula E."/>
            <person name="Ayuso-Fernandez I."/>
            <person name="Pacheco R."/>
            <person name="Padilla G."/>
            <person name="Ferreira P."/>
            <person name="Barriuso J."/>
            <person name="Kellner H."/>
            <person name="Castanera R."/>
            <person name="Alfaro M."/>
            <person name="Ramirez L."/>
            <person name="Pisabarro A.G."/>
            <person name="Kuo A."/>
            <person name="Tritt A."/>
            <person name="Lipzen A."/>
            <person name="He G."/>
            <person name="Yan M."/>
            <person name="Ng V."/>
            <person name="Cullen D."/>
            <person name="Martin F."/>
            <person name="Rosso M.-N."/>
            <person name="Henrissat B."/>
            <person name="Hibbett D."/>
            <person name="Martinez A.T."/>
            <person name="Grigoriev I.V."/>
        </authorList>
    </citation>
    <scope>NUCLEOTIDE SEQUENCE</scope>
    <source>
        <strain evidence="2">CIRM-BRFM 674</strain>
    </source>
</reference>
<accession>A0A9P6CPQ2</accession>
<keyword evidence="3" id="KW-1185">Reference proteome</keyword>
<dbReference type="OrthoDB" id="2993888at2759"/>
<dbReference type="Proteomes" id="UP000807469">
    <property type="component" value="Unassembled WGS sequence"/>
</dbReference>
<protein>
    <recommendedName>
        <fullName evidence="1">F-box domain-containing protein</fullName>
    </recommendedName>
</protein>
<dbReference type="InterPro" id="IPR032675">
    <property type="entry name" value="LRR_dom_sf"/>
</dbReference>
<dbReference type="AlphaFoldDB" id="A0A9P6CPQ2"/>
<proteinExistence type="predicted"/>
<dbReference type="Pfam" id="PF12937">
    <property type="entry name" value="F-box-like"/>
    <property type="match status" value="1"/>
</dbReference>
<dbReference type="Gene3D" id="1.20.1280.50">
    <property type="match status" value="1"/>
</dbReference>
<name>A0A9P6CPQ2_9AGAR</name>
<evidence type="ECO:0000313" key="3">
    <source>
        <dbReference type="Proteomes" id="UP000807469"/>
    </source>
</evidence>
<gene>
    <name evidence="2" type="ORF">BDN70DRAFT_996766</name>
</gene>
<dbReference type="SUPFAM" id="SSF52047">
    <property type="entry name" value="RNI-like"/>
    <property type="match status" value="1"/>
</dbReference>
<organism evidence="2 3">
    <name type="scientific">Pholiota conissans</name>
    <dbReference type="NCBI Taxonomy" id="109636"/>
    <lineage>
        <taxon>Eukaryota</taxon>
        <taxon>Fungi</taxon>
        <taxon>Dikarya</taxon>
        <taxon>Basidiomycota</taxon>
        <taxon>Agaricomycotina</taxon>
        <taxon>Agaricomycetes</taxon>
        <taxon>Agaricomycetidae</taxon>
        <taxon>Agaricales</taxon>
        <taxon>Agaricineae</taxon>
        <taxon>Strophariaceae</taxon>
        <taxon>Pholiota</taxon>
    </lineage>
</organism>